<proteinExistence type="predicted"/>
<organism evidence="2 3">
    <name type="scientific">Nitrospina gracilis (strain 3/211)</name>
    <dbReference type="NCBI Taxonomy" id="1266370"/>
    <lineage>
        <taxon>Bacteria</taxon>
        <taxon>Pseudomonadati</taxon>
        <taxon>Nitrospinota/Tectimicrobiota group</taxon>
        <taxon>Nitrospinota</taxon>
        <taxon>Nitrospinia</taxon>
        <taxon>Nitrospinales</taxon>
        <taxon>Nitrospinaceae</taxon>
        <taxon>Nitrospina</taxon>
    </lineage>
</organism>
<evidence type="ECO:0000259" key="1">
    <source>
        <dbReference type="SMART" id="SM00849"/>
    </source>
</evidence>
<dbReference type="SUPFAM" id="SSF56281">
    <property type="entry name" value="Metallo-hydrolase/oxidoreductase"/>
    <property type="match status" value="1"/>
</dbReference>
<dbReference type="InterPro" id="IPR052533">
    <property type="entry name" value="WalJ/YycJ-like"/>
</dbReference>
<evidence type="ECO:0000313" key="3">
    <source>
        <dbReference type="Proteomes" id="UP000011704"/>
    </source>
</evidence>
<keyword evidence="3" id="KW-1185">Reference proteome</keyword>
<reference evidence="2 3" key="1">
    <citation type="journal article" date="2013" name="Front. Microbiol.">
        <title>The genome of Nitrospina gracilis illuminates the metabolism and evolution of the major marine nitrite oxidizer.</title>
        <authorList>
            <person name="Luecker S."/>
            <person name="Nowka B."/>
            <person name="Rattei T."/>
            <person name="Spieck E."/>
            <person name="and Daims H."/>
        </authorList>
    </citation>
    <scope>NUCLEOTIDE SEQUENCE [LARGE SCALE GENOMIC DNA]</scope>
    <source>
        <strain evidence="2 3">3/211</strain>
    </source>
</reference>
<dbReference type="EMBL" id="CAQJ01000029">
    <property type="protein sequence ID" value="CCQ90201.1"/>
    <property type="molecule type" value="Genomic_DNA"/>
</dbReference>
<sequence>MTKPRVFSGRGPGKGRTILRFSVLSSGSKGNALFVESDRARILIDNGLSLRELKLRMEAVQRNVTDLDAVFITHEHSDHIRGMKLLLNKHGVPVYATQGTFDGARRHHDPFDKAQCIAREDEVAVGDLRIESFPTPHDAAESVAYVVRCGSMKLGHATDLGSSTPTVEARLKGVDVLLIEANHDPDMLLNGSYPWPLKKRVASDTGHLSNQTCAEMLSVLNHANLQKVVLMHLSEKNNRPELALNHAHRALAASPVPVEVARQDRPTPLFAIQ</sequence>
<dbReference type="PANTHER" id="PTHR47619:SF1">
    <property type="entry name" value="EXODEOXYRIBONUCLEASE WALJ"/>
    <property type="match status" value="1"/>
</dbReference>
<dbReference type="SMART" id="SM00849">
    <property type="entry name" value="Lactamase_B"/>
    <property type="match status" value="1"/>
</dbReference>
<dbReference type="OrthoDB" id="9781189at2"/>
<dbReference type="Proteomes" id="UP000011704">
    <property type="component" value="Unassembled WGS sequence"/>
</dbReference>
<dbReference type="AlphaFoldDB" id="M1YIA9"/>
<dbReference type="HOGENOM" id="CLU_073253_0_0_0"/>
<dbReference type="InParanoid" id="M1YIA9"/>
<evidence type="ECO:0000313" key="2">
    <source>
        <dbReference type="EMBL" id="CCQ90201.1"/>
    </source>
</evidence>
<gene>
    <name evidence="2" type="ORF">NITGR_260006</name>
</gene>
<dbReference type="Pfam" id="PF12706">
    <property type="entry name" value="Lactamase_B_2"/>
    <property type="match status" value="1"/>
</dbReference>
<protein>
    <submittedName>
        <fullName evidence="2">Metallo-beta-lactamase domain protein</fullName>
    </submittedName>
</protein>
<name>M1YIA9_NITG3</name>
<dbReference type="RefSeq" id="WP_005007493.1">
    <property type="nucleotide sequence ID" value="NZ_HG422173.1"/>
</dbReference>
<dbReference type="InterPro" id="IPR036866">
    <property type="entry name" value="RibonucZ/Hydroxyglut_hydro"/>
</dbReference>
<comment type="caution">
    <text evidence="2">The sequence shown here is derived from an EMBL/GenBank/DDBJ whole genome shotgun (WGS) entry which is preliminary data.</text>
</comment>
<dbReference type="InterPro" id="IPR001279">
    <property type="entry name" value="Metallo-B-lactamas"/>
</dbReference>
<dbReference type="PANTHER" id="PTHR47619">
    <property type="entry name" value="METALLO-HYDROLASE YYCJ-RELATED"/>
    <property type="match status" value="1"/>
</dbReference>
<accession>M1YIA9</accession>
<dbReference type="Gene3D" id="3.60.15.10">
    <property type="entry name" value="Ribonuclease Z/Hydroxyacylglutathione hydrolase-like"/>
    <property type="match status" value="1"/>
</dbReference>
<dbReference type="STRING" id="1266370.NITGR_260006"/>
<feature type="domain" description="Metallo-beta-lactamase" evidence="1">
    <location>
        <begin position="29"/>
        <end position="192"/>
    </location>
</feature>